<feature type="signal peptide" evidence="1">
    <location>
        <begin position="1"/>
        <end position="18"/>
    </location>
</feature>
<dbReference type="EMBL" id="MTSM01000003">
    <property type="protein sequence ID" value="OPX56567.1"/>
    <property type="molecule type" value="Genomic_DNA"/>
</dbReference>
<reference evidence="2 3" key="1">
    <citation type="submission" date="2017-01" db="EMBL/GenBank/DDBJ databases">
        <title>Genome Sequencing of a Marine Spirillum, Oceanospirillum multiglobuliferum ATCC 33336, from Japan.</title>
        <authorList>
            <person name="Carney J.G."/>
            <person name="Trachtenberg A.M."/>
            <person name="Rheaume B.A."/>
            <person name="Linnane J.D."/>
            <person name="Pitts N.L."/>
            <person name="Mykles D.L."/>
            <person name="Maclea K.S."/>
        </authorList>
    </citation>
    <scope>NUCLEOTIDE SEQUENCE [LARGE SCALE GENOMIC DNA]</scope>
    <source>
        <strain evidence="2 3">ATCC 33336</strain>
    </source>
</reference>
<name>A0A1T4Q9K8_9GAMM</name>
<keyword evidence="3" id="KW-1185">Reference proteome</keyword>
<accession>A0A1T4Q9K8</accession>
<dbReference type="Proteomes" id="UP000191418">
    <property type="component" value="Unassembled WGS sequence"/>
</dbReference>
<dbReference type="STRING" id="64969.SAMN02745127_01790"/>
<feature type="chain" id="PRO_5012956190" evidence="1">
    <location>
        <begin position="19"/>
        <end position="184"/>
    </location>
</feature>
<sequence>MKNWFLVLLFFLPLSACANNTSITNISAHSEQRSLPEHLQTGQQIRIGNSHYLILDQVQAFDQNSTKGQQRIAASTAQSLGQKGPYNLQASQADPEGKPVVWNQSTQQYAVLLDEIGLVLNNIEQAEQVAQDYQLNLSLRIARLKRAYYKVDANLIPELMRRLQQDERVKEVLPTLFEHRRQPM</sequence>
<comment type="caution">
    <text evidence="2">The sequence shown here is derived from an EMBL/GenBank/DDBJ whole genome shotgun (WGS) entry which is preliminary data.</text>
</comment>
<evidence type="ECO:0000313" key="2">
    <source>
        <dbReference type="EMBL" id="OPX56567.1"/>
    </source>
</evidence>
<dbReference type="OrthoDB" id="6118995at2"/>
<keyword evidence="1" id="KW-0732">Signal</keyword>
<dbReference type="RefSeq" id="WP_139776581.1">
    <property type="nucleotide sequence ID" value="NZ_FUXG01000011.1"/>
</dbReference>
<gene>
    <name evidence="2" type="ORF">BTE48_03860</name>
</gene>
<dbReference type="AlphaFoldDB" id="A0A1T4Q9K8"/>
<evidence type="ECO:0000256" key="1">
    <source>
        <dbReference type="SAM" id="SignalP"/>
    </source>
</evidence>
<organism evidence="2 3">
    <name type="scientific">Oceanospirillum multiglobuliferum</name>
    <dbReference type="NCBI Taxonomy" id="64969"/>
    <lineage>
        <taxon>Bacteria</taxon>
        <taxon>Pseudomonadati</taxon>
        <taxon>Pseudomonadota</taxon>
        <taxon>Gammaproteobacteria</taxon>
        <taxon>Oceanospirillales</taxon>
        <taxon>Oceanospirillaceae</taxon>
        <taxon>Oceanospirillum</taxon>
    </lineage>
</organism>
<proteinExistence type="predicted"/>
<evidence type="ECO:0000313" key="3">
    <source>
        <dbReference type="Proteomes" id="UP000191418"/>
    </source>
</evidence>
<protein>
    <submittedName>
        <fullName evidence="2">Uncharacterized protein</fullName>
    </submittedName>
</protein>